<protein>
    <submittedName>
        <fullName evidence="1">Uncharacterized protein</fullName>
    </submittedName>
</protein>
<organism evidence="1">
    <name type="scientific">hydrothermal vent metagenome</name>
    <dbReference type="NCBI Taxonomy" id="652676"/>
    <lineage>
        <taxon>unclassified sequences</taxon>
        <taxon>metagenomes</taxon>
        <taxon>ecological metagenomes</taxon>
    </lineage>
</organism>
<name>A0A160TIR1_9ZZZZ</name>
<reference evidence="1" key="1">
    <citation type="submission" date="2015-10" db="EMBL/GenBank/DDBJ databases">
        <authorList>
            <person name="Gilbert D.G."/>
        </authorList>
    </citation>
    <scope>NUCLEOTIDE SEQUENCE</scope>
</reference>
<evidence type="ECO:0000313" key="1">
    <source>
        <dbReference type="EMBL" id="CUS43637.1"/>
    </source>
</evidence>
<dbReference type="AlphaFoldDB" id="A0A160TIR1"/>
<accession>A0A160TIR1</accession>
<dbReference type="EMBL" id="CZQE01000069">
    <property type="protein sequence ID" value="CUS43637.1"/>
    <property type="molecule type" value="Genomic_DNA"/>
</dbReference>
<sequence>MFTIHPDEIKDFTGDQLVGLLRRLLYAEVRKAGVPLRGVEVPLQITVADGGQDGSIFWEGGKDSTDYFPGRDIVFQCKAKDSGDAQWKREVWTKPTQTPRIEKKALSDAVQGALDRGGSYIGITAKPLVNPKPDDRVKAIRQGIIQAGGDPDKLSAIKVYEGNALAAWASTHPAVAVWIKQINARIDLAGFSTLDHWGTRADITTPPFVDSPDRRFSLGAQIADAIDFSQLAERLADELDQPRTSARIWGASGIGKTRSLYHALSTSTGLLGGSTAANFIFCDYREVRADLWKVANQIVKERSVAVLVVDGCPLEEARRLNEIARAADSELRIITLGADGIDHDDQCVMIRPNQADRSTIRAILKAGLPKAKGDELDYLTEFCDGFPRIAVLAIETYGKRSILKSADDVAQQMLHAAGAHRETIRALECLSLFEKLSPDDNPADFDDIAETLVHMKGELMYENLVIAAGQHLVGRNYGAMNAQPRPIADFLGRRRLEYLRSSTLVDFLDRAMTHHRDAMLARWRYLRPSPTLSAVINILLRGILADDKIVHPDAAAYLSAVVRVEPDRIARALFDAIGRPPLDDLAAIPVTDALIDALRFLAGRQDSFWAAARMILRLAAVAETEGSPPIVSLLRQIFQVAAAGTQADDRHRREALEEALEEDDPRIRRAGVEALGGMIQTYLTRSAEFEQTGAEPFRPEWRPPDQSTMYAYFNWALERLREIWGKAPELRAAIEEHVAGDLRNLLAPELLPAIDAFVREVVAGAGHYFRATKSIGDWLYFDSTEKPTKFSRAVRALYDATLPRDPVDQALLHSRFWMSDLHDPDKRYAQDQERPDYDRSARIVATLAPGIAGDDDQRFRAIEAFATQKLNTPGPFAVALADHLPDPVSAFEHAVRALDASGNHEGVNFVGTLLSALDKRLTERPDDVKKLVGMARASEIFAANPIYIPTSLRVTDDRLDEFATDVREGKVSPRQSTVISHGRRLEQVSMAALERFIAALLDRGEDGGGWAALEILSLLLHDNKAPSAEMIELVKLALLSPSIADDSDGHAANSEYNYDRLFQALEASAAIDKIFARAVALQIEQACRTTGARYGRPSDALRVGLAMVVRHAPDEVWPVLAGFYEIATRVERERLNAIVSAAKPFAYDETRTGAGALFEVPLKLMLDWVKADPDARIGFLLTFFPILEQNGEVFAWHFALQQLAKLYGGRKRFREALRQRIYPSSWGGSLNPHLSSFKAPLKAWTADRVIGDWATGMLASVERSLENDFYGR</sequence>
<proteinExistence type="predicted"/>
<gene>
    <name evidence="1" type="ORF">MGWOODY_Smn1292</name>
</gene>